<protein>
    <submittedName>
        <fullName evidence="1">Uncharacterized protein</fullName>
    </submittedName>
</protein>
<comment type="caution">
    <text evidence="1">The sequence shown here is derived from an EMBL/GenBank/DDBJ whole genome shotgun (WGS) entry which is preliminary data.</text>
</comment>
<dbReference type="RefSeq" id="WP_183978166.1">
    <property type="nucleotide sequence ID" value="NZ_JACIBY010000013.1"/>
</dbReference>
<sequence>MKTTKTVLDEKEWERIHHALKVATAPKLEKANEILKKVPLPIKKS</sequence>
<gene>
    <name evidence="1" type="ORF">FHS57_004905</name>
</gene>
<reference evidence="1 2" key="1">
    <citation type="submission" date="2020-08" db="EMBL/GenBank/DDBJ databases">
        <title>Genomic Encyclopedia of Type Strains, Phase IV (KMG-IV): sequencing the most valuable type-strain genomes for metagenomic binning, comparative biology and taxonomic classification.</title>
        <authorList>
            <person name="Goeker M."/>
        </authorList>
    </citation>
    <scope>NUCLEOTIDE SEQUENCE [LARGE SCALE GENOMIC DNA]</scope>
    <source>
        <strain evidence="1 2">DSM 17976</strain>
    </source>
</reference>
<dbReference type="AlphaFoldDB" id="A0A7W6ESM6"/>
<organism evidence="1 2">
    <name type="scientific">Runella defluvii</name>
    <dbReference type="NCBI Taxonomy" id="370973"/>
    <lineage>
        <taxon>Bacteria</taxon>
        <taxon>Pseudomonadati</taxon>
        <taxon>Bacteroidota</taxon>
        <taxon>Cytophagia</taxon>
        <taxon>Cytophagales</taxon>
        <taxon>Spirosomataceae</taxon>
        <taxon>Runella</taxon>
    </lineage>
</organism>
<name>A0A7W6ESM6_9BACT</name>
<evidence type="ECO:0000313" key="1">
    <source>
        <dbReference type="EMBL" id="MBB3840884.1"/>
    </source>
</evidence>
<dbReference type="Proteomes" id="UP000541352">
    <property type="component" value="Unassembled WGS sequence"/>
</dbReference>
<proteinExistence type="predicted"/>
<dbReference type="EMBL" id="JACIBY010000013">
    <property type="protein sequence ID" value="MBB3840884.1"/>
    <property type="molecule type" value="Genomic_DNA"/>
</dbReference>
<evidence type="ECO:0000313" key="2">
    <source>
        <dbReference type="Proteomes" id="UP000541352"/>
    </source>
</evidence>
<accession>A0A7W6ESM6</accession>
<keyword evidence="2" id="KW-1185">Reference proteome</keyword>